<protein>
    <submittedName>
        <fullName evidence="2">Uncharacterized protein</fullName>
    </submittedName>
</protein>
<dbReference type="InterPro" id="IPR021899">
    <property type="entry name" value="DUF3511"/>
</dbReference>
<organism evidence="2 3">
    <name type="scientific">Crotalaria pallida</name>
    <name type="common">Smooth rattlebox</name>
    <name type="synonym">Crotalaria striata</name>
    <dbReference type="NCBI Taxonomy" id="3830"/>
    <lineage>
        <taxon>Eukaryota</taxon>
        <taxon>Viridiplantae</taxon>
        <taxon>Streptophyta</taxon>
        <taxon>Embryophyta</taxon>
        <taxon>Tracheophyta</taxon>
        <taxon>Spermatophyta</taxon>
        <taxon>Magnoliopsida</taxon>
        <taxon>eudicotyledons</taxon>
        <taxon>Gunneridae</taxon>
        <taxon>Pentapetalae</taxon>
        <taxon>rosids</taxon>
        <taxon>fabids</taxon>
        <taxon>Fabales</taxon>
        <taxon>Fabaceae</taxon>
        <taxon>Papilionoideae</taxon>
        <taxon>50 kb inversion clade</taxon>
        <taxon>genistoids sensu lato</taxon>
        <taxon>core genistoids</taxon>
        <taxon>Crotalarieae</taxon>
        <taxon>Crotalaria</taxon>
    </lineage>
</organism>
<evidence type="ECO:0000313" key="2">
    <source>
        <dbReference type="EMBL" id="KAK7246327.1"/>
    </source>
</evidence>
<dbReference type="Proteomes" id="UP001372338">
    <property type="component" value="Unassembled WGS sequence"/>
</dbReference>
<name>A0AAN9E6V3_CROPI</name>
<comment type="caution">
    <text evidence="2">The sequence shown here is derived from an EMBL/GenBank/DDBJ whole genome shotgun (WGS) entry which is preliminary data.</text>
</comment>
<sequence>MDAIHKCGNYIGRGYVCNWGNEENDGGMHQRHQGRLNESRSSPTAAHGNRKFSKSGLLPEMSEIKRKKRMAKYKSYELKSSLKKGLDWLKTKCGKKNHMS</sequence>
<dbReference type="Pfam" id="PF12023">
    <property type="entry name" value="DUF3511"/>
    <property type="match status" value="1"/>
</dbReference>
<dbReference type="AlphaFoldDB" id="A0AAN9E6V3"/>
<feature type="region of interest" description="Disordered" evidence="1">
    <location>
        <begin position="22"/>
        <end position="60"/>
    </location>
</feature>
<evidence type="ECO:0000256" key="1">
    <source>
        <dbReference type="SAM" id="MobiDB-lite"/>
    </source>
</evidence>
<reference evidence="2 3" key="1">
    <citation type="submission" date="2024-01" db="EMBL/GenBank/DDBJ databases">
        <title>The genomes of 5 underutilized Papilionoideae crops provide insights into root nodulation and disease resistanc.</title>
        <authorList>
            <person name="Yuan L."/>
        </authorList>
    </citation>
    <scope>NUCLEOTIDE SEQUENCE [LARGE SCALE GENOMIC DNA]</scope>
    <source>
        <strain evidence="2">ZHUSHIDOU_FW_LH</strain>
        <tissue evidence="2">Leaf</tissue>
    </source>
</reference>
<accession>A0AAN9E6V3</accession>
<gene>
    <name evidence="2" type="ORF">RIF29_41191</name>
</gene>
<evidence type="ECO:0000313" key="3">
    <source>
        <dbReference type="Proteomes" id="UP001372338"/>
    </source>
</evidence>
<keyword evidence="3" id="KW-1185">Reference proteome</keyword>
<proteinExistence type="predicted"/>
<dbReference type="EMBL" id="JAYWIO010000008">
    <property type="protein sequence ID" value="KAK7246327.1"/>
    <property type="molecule type" value="Genomic_DNA"/>
</dbReference>